<keyword evidence="2" id="KW-0040">ANK repeat</keyword>
<evidence type="ECO:0000259" key="6">
    <source>
        <dbReference type="Pfam" id="PF24883"/>
    </source>
</evidence>
<evidence type="ECO:0000256" key="1">
    <source>
        <dbReference type="ARBA" id="ARBA00022737"/>
    </source>
</evidence>
<dbReference type="OrthoDB" id="5560525at2759"/>
<dbReference type="Pfam" id="PF17100">
    <property type="entry name" value="NACHT_N"/>
    <property type="match status" value="1"/>
</dbReference>
<dbReference type="InterPro" id="IPR036770">
    <property type="entry name" value="Ankyrin_rpt-contain_sf"/>
</dbReference>
<dbReference type="Pfam" id="PF24883">
    <property type="entry name" value="NPHP3_N"/>
    <property type="match status" value="1"/>
</dbReference>
<dbReference type="SUPFAM" id="SSF48403">
    <property type="entry name" value="Ankyrin repeat"/>
    <property type="match status" value="2"/>
</dbReference>
<evidence type="ECO:0000313" key="7">
    <source>
        <dbReference type="EMBL" id="CAG8265098.1"/>
    </source>
</evidence>
<sequence>MFLSSKFTNFREKLKSKTGRGNQAPERTPKTAQSVATPPETPKQKAVSDPSIPPDTDIEPWARAYEIVQNREPELVQGYVRHLVSLQDEGENAVNTDLSTPKSVESTMKKLIDIRKEKQWRVSLFGKEVRIREKIEMLEKFIVWSEPFVTKAVSAHPYAALGWAGVALFLPLLTSGSESNESMLQGFNSLAEVQIFWRVCENSYLKGSHIQEYQELHEPLAKLYSYIIEFQASAIYHLSKRQISRAWKDVTGSNNWEGIFSTINDLDQQCKSIIPHLTLRESRKESNRMLDEMHATQLILKDISTGVEATYEQSQTYYEEENAKDLLRDLKSDHTINDYKNFNPEKIKGTCEWFFKDERFCQWRAATSSSILWVSASPGCGKSVLARALIDENRLFEQGTTSTVCHFFFKDGIEHRMSATDAMGAILHQIFTKHPEKSLMIQHALDIHKELGQALTKSFADLWQIFMTCVESPKAGEIVVVLDALDECKSDSWRLLLINLNKASYANIANKILITSRPYDDLTAGFQGFSKQPSYVPFDGDDKSTEISQEINLVIDARVEEIAQDFEENDRQTIANKLKSMKNRTYLWLHLTFDIIKQSPFEYGRRVDVEELLSSLPSQVSEAYEKILGRTKSSEKAVMLLEIVLAAARPLTIEEANMALTLALSKKKYASHAAVEKDSWTKARFSRDVKSLCGLLISVTDSKLFFIHQTAREFLIHPERKGEWQGRLKSSDAHTTMSLTCLRYLSLLHVPITSEQTLSNFPLANYSAHNWMEHARRVETVQDVQKAILNFFHQGGQPYLNWGLIYKPEYHWLDQVTEVKLHVPLYYASQGGLQHTTQCLVDEYTEINPLDSTWELSLWAAAKNGHATTVQLILATKVRIGPRFYQEILFRAAEDGEKEIVVLLLDSFKANATCDSILSLDYCHRQTFFAAISCGRIETVQLMLERLNADTLGTDYYLGLYGASLQGHTEIVALLVAATHGHIEIVHLLLDYTDVNTRDESDNKGRNVLRAAAINGHKEIVKLLLTRGADVNIPGGNCSRAIEVAAANGQVEIVQLLLDKANFVTLKECYGYTLRESAKYGHAQIVQQLLKKTALFTKSEAYGASSHAIQLAATYGQKETARILLDRAEFNTLSELCGNSIEDAAASGAEEIVRLLLSYGVRIDKTLYGNAIMSAAAHGHTKTLQLLLERADPSSSIDYDRSLLNAVENGHKENVELLIAHGADVNAYGSYGTALRAASRFGHSEVVQLLLVHGAGDDD</sequence>
<keyword evidence="1" id="KW-0677">Repeat</keyword>
<comment type="caution">
    <text evidence="7">The sequence shown here is derived from an EMBL/GenBank/DDBJ whole genome shotgun (WGS) entry which is preliminary data.</text>
</comment>
<evidence type="ECO:0000256" key="2">
    <source>
        <dbReference type="PROSITE-ProRule" id="PRU00023"/>
    </source>
</evidence>
<feature type="region of interest" description="Disordered" evidence="3">
    <location>
        <begin position="1"/>
        <end position="54"/>
    </location>
</feature>
<dbReference type="InterPro" id="IPR002110">
    <property type="entry name" value="Ankyrin_rpt"/>
</dbReference>
<dbReference type="PROSITE" id="PS50297">
    <property type="entry name" value="ANK_REP_REGION"/>
    <property type="match status" value="2"/>
</dbReference>
<dbReference type="PANTHER" id="PTHR10039">
    <property type="entry name" value="AMELOGENIN"/>
    <property type="match status" value="1"/>
</dbReference>
<dbReference type="InterPro" id="IPR054471">
    <property type="entry name" value="GPIID_WHD"/>
</dbReference>
<evidence type="ECO:0000256" key="3">
    <source>
        <dbReference type="SAM" id="MobiDB-lite"/>
    </source>
</evidence>
<dbReference type="Pfam" id="PF12796">
    <property type="entry name" value="Ank_2"/>
    <property type="match status" value="4"/>
</dbReference>
<dbReference type="Pfam" id="PF22939">
    <property type="entry name" value="WHD_GPIID"/>
    <property type="match status" value="1"/>
</dbReference>
<dbReference type="PANTHER" id="PTHR10039:SF14">
    <property type="entry name" value="NACHT DOMAIN-CONTAINING PROTEIN"/>
    <property type="match status" value="1"/>
</dbReference>
<evidence type="ECO:0000313" key="8">
    <source>
        <dbReference type="Proteomes" id="UP001152592"/>
    </source>
</evidence>
<dbReference type="EMBL" id="CAJVPD010000044">
    <property type="protein sequence ID" value="CAG8265098.1"/>
    <property type="molecule type" value="Genomic_DNA"/>
</dbReference>
<dbReference type="SUPFAM" id="SSF52540">
    <property type="entry name" value="P-loop containing nucleoside triphosphate hydrolases"/>
    <property type="match status" value="1"/>
</dbReference>
<dbReference type="InterPro" id="IPR027417">
    <property type="entry name" value="P-loop_NTPase"/>
</dbReference>
<dbReference type="Proteomes" id="UP001152592">
    <property type="component" value="Unassembled WGS sequence"/>
</dbReference>
<dbReference type="InterPro" id="IPR056884">
    <property type="entry name" value="NPHP3-like_N"/>
</dbReference>
<feature type="repeat" description="ANK" evidence="2">
    <location>
        <begin position="1004"/>
        <end position="1036"/>
    </location>
</feature>
<evidence type="ECO:0008006" key="9">
    <source>
        <dbReference type="Google" id="ProtNLM"/>
    </source>
</evidence>
<feature type="repeat" description="ANK" evidence="2">
    <location>
        <begin position="1198"/>
        <end position="1230"/>
    </location>
</feature>
<reference evidence="7" key="1">
    <citation type="submission" date="2021-07" db="EMBL/GenBank/DDBJ databases">
        <authorList>
            <person name="Branca A.L. A."/>
        </authorList>
    </citation>
    <scope>NUCLEOTIDE SEQUENCE</scope>
</reference>
<dbReference type="Gene3D" id="3.40.50.300">
    <property type="entry name" value="P-loop containing nucleotide triphosphate hydrolases"/>
    <property type="match status" value="1"/>
</dbReference>
<evidence type="ECO:0000259" key="4">
    <source>
        <dbReference type="Pfam" id="PF17100"/>
    </source>
</evidence>
<dbReference type="PROSITE" id="PS50088">
    <property type="entry name" value="ANK_REPEAT"/>
    <property type="match status" value="2"/>
</dbReference>
<feature type="domain" description="NWD NACHT-NTPase N-terminal" evidence="4">
    <location>
        <begin position="61"/>
        <end position="268"/>
    </location>
</feature>
<dbReference type="AlphaFoldDB" id="A0A9W4IDU5"/>
<dbReference type="Gene3D" id="1.25.40.20">
    <property type="entry name" value="Ankyrin repeat-containing domain"/>
    <property type="match status" value="4"/>
</dbReference>
<evidence type="ECO:0000259" key="5">
    <source>
        <dbReference type="Pfam" id="PF22939"/>
    </source>
</evidence>
<feature type="domain" description="Nephrocystin 3-like N-terminal" evidence="6">
    <location>
        <begin position="349"/>
        <end position="517"/>
    </location>
</feature>
<proteinExistence type="predicted"/>
<protein>
    <recommendedName>
        <fullName evidence="9">NWD NACHT-NTPase N-terminal domain-containing protein</fullName>
    </recommendedName>
</protein>
<dbReference type="SMART" id="SM00248">
    <property type="entry name" value="ANK"/>
    <property type="match status" value="12"/>
</dbReference>
<name>A0A9W4IDU5_9EURO</name>
<dbReference type="InterPro" id="IPR031359">
    <property type="entry name" value="NACHT_N"/>
</dbReference>
<accession>A0A9W4IDU5</accession>
<feature type="domain" description="GPI inositol-deacylase winged helix" evidence="5">
    <location>
        <begin position="625"/>
        <end position="723"/>
    </location>
</feature>
<gene>
    <name evidence="7" type="ORF">PSALAMII_LOCUS1033</name>
</gene>
<organism evidence="7 8">
    <name type="scientific">Penicillium salamii</name>
    <dbReference type="NCBI Taxonomy" id="1612424"/>
    <lineage>
        <taxon>Eukaryota</taxon>
        <taxon>Fungi</taxon>
        <taxon>Dikarya</taxon>
        <taxon>Ascomycota</taxon>
        <taxon>Pezizomycotina</taxon>
        <taxon>Eurotiomycetes</taxon>
        <taxon>Eurotiomycetidae</taxon>
        <taxon>Eurotiales</taxon>
        <taxon>Aspergillaceae</taxon>
        <taxon>Penicillium</taxon>
    </lineage>
</organism>